<feature type="compositionally biased region" description="Polar residues" evidence="1">
    <location>
        <begin position="31"/>
        <end position="45"/>
    </location>
</feature>
<feature type="region of interest" description="Disordered" evidence="1">
    <location>
        <begin position="188"/>
        <end position="209"/>
    </location>
</feature>
<gene>
    <name evidence="2" type="ORF">LR48_Vigan348s000200</name>
</gene>
<organism evidence="2 3">
    <name type="scientific">Phaseolus angularis</name>
    <name type="common">Azuki bean</name>
    <name type="synonym">Vigna angularis</name>
    <dbReference type="NCBI Taxonomy" id="3914"/>
    <lineage>
        <taxon>Eukaryota</taxon>
        <taxon>Viridiplantae</taxon>
        <taxon>Streptophyta</taxon>
        <taxon>Embryophyta</taxon>
        <taxon>Tracheophyta</taxon>
        <taxon>Spermatophyta</taxon>
        <taxon>Magnoliopsida</taxon>
        <taxon>eudicotyledons</taxon>
        <taxon>Gunneridae</taxon>
        <taxon>Pentapetalae</taxon>
        <taxon>rosids</taxon>
        <taxon>fabids</taxon>
        <taxon>Fabales</taxon>
        <taxon>Fabaceae</taxon>
        <taxon>Papilionoideae</taxon>
        <taxon>50 kb inversion clade</taxon>
        <taxon>NPAAA clade</taxon>
        <taxon>indigoferoid/millettioid clade</taxon>
        <taxon>Phaseoleae</taxon>
        <taxon>Vigna</taxon>
    </lineage>
</organism>
<evidence type="ECO:0000313" key="3">
    <source>
        <dbReference type="Proteomes" id="UP000053144"/>
    </source>
</evidence>
<feature type="region of interest" description="Disordered" evidence="1">
    <location>
        <begin position="1"/>
        <end position="46"/>
    </location>
</feature>
<evidence type="ECO:0000256" key="1">
    <source>
        <dbReference type="SAM" id="MobiDB-lite"/>
    </source>
</evidence>
<dbReference type="Gramene" id="KOM26985">
    <property type="protein sequence ID" value="KOM26985"/>
    <property type="gene ID" value="LR48_Vigan348s000200"/>
</dbReference>
<accession>A0A0L9T8Q4</accession>
<dbReference type="Proteomes" id="UP000053144">
    <property type="component" value="Unassembled WGS sequence"/>
</dbReference>
<reference evidence="3" key="1">
    <citation type="journal article" date="2015" name="Proc. Natl. Acad. Sci. U.S.A.">
        <title>Genome sequencing of adzuki bean (Vigna angularis) provides insight into high starch and low fat accumulation and domestication.</title>
        <authorList>
            <person name="Yang K."/>
            <person name="Tian Z."/>
            <person name="Chen C."/>
            <person name="Luo L."/>
            <person name="Zhao B."/>
            <person name="Wang Z."/>
            <person name="Yu L."/>
            <person name="Li Y."/>
            <person name="Sun Y."/>
            <person name="Li W."/>
            <person name="Chen Y."/>
            <person name="Li Y."/>
            <person name="Zhang Y."/>
            <person name="Ai D."/>
            <person name="Zhao J."/>
            <person name="Shang C."/>
            <person name="Ma Y."/>
            <person name="Wu B."/>
            <person name="Wang M."/>
            <person name="Gao L."/>
            <person name="Sun D."/>
            <person name="Zhang P."/>
            <person name="Guo F."/>
            <person name="Wang W."/>
            <person name="Li Y."/>
            <person name="Wang J."/>
            <person name="Varshney R.K."/>
            <person name="Wang J."/>
            <person name="Ling H.Q."/>
            <person name="Wan P."/>
        </authorList>
    </citation>
    <scope>NUCLEOTIDE SEQUENCE</scope>
    <source>
        <strain evidence="3">cv. Jingnong 6</strain>
    </source>
</reference>
<sequence length="209" mass="23520">MVTRAMAPFTASPQQSSNQLDVKTQMKRTDSSWGSHDSQTGSMSQMAPVHNPSISKLHLDPDEWNQDCMRDFLILLELRRVRVAILLEMIMVVRIKSKVFPMLPLGRGDELSSRVRSNQSQKSGLFNGRFLQQPLLYPAVFPLKLLHHPGARDACSYTDSYSPDGPSSNSFGCLFMWKYSDGSEPLEEALEEENLEDASLVDVEVKTEP</sequence>
<feature type="compositionally biased region" description="Polar residues" evidence="1">
    <location>
        <begin position="11"/>
        <end position="22"/>
    </location>
</feature>
<dbReference type="AlphaFoldDB" id="A0A0L9T8Q4"/>
<protein>
    <submittedName>
        <fullName evidence="2">Uncharacterized protein</fullName>
    </submittedName>
</protein>
<name>A0A0L9T8Q4_PHAAN</name>
<proteinExistence type="predicted"/>
<dbReference type="EMBL" id="KQ258354">
    <property type="protein sequence ID" value="KOM26985.1"/>
    <property type="molecule type" value="Genomic_DNA"/>
</dbReference>
<evidence type="ECO:0000313" key="2">
    <source>
        <dbReference type="EMBL" id="KOM26985.1"/>
    </source>
</evidence>